<dbReference type="Pfam" id="PF09084">
    <property type="entry name" value="NMT1"/>
    <property type="match status" value="1"/>
</dbReference>
<evidence type="ECO:0000256" key="1">
    <source>
        <dbReference type="SAM" id="SignalP"/>
    </source>
</evidence>
<organism evidence="3 4">
    <name type="scientific">Chitiniphilus purpureus</name>
    <dbReference type="NCBI Taxonomy" id="2981137"/>
    <lineage>
        <taxon>Bacteria</taxon>
        <taxon>Pseudomonadati</taxon>
        <taxon>Pseudomonadota</taxon>
        <taxon>Betaproteobacteria</taxon>
        <taxon>Neisseriales</taxon>
        <taxon>Chitinibacteraceae</taxon>
        <taxon>Chitiniphilus</taxon>
    </lineage>
</organism>
<dbReference type="Gene3D" id="3.40.190.10">
    <property type="entry name" value="Periplasmic binding protein-like II"/>
    <property type="match status" value="2"/>
</dbReference>
<protein>
    <submittedName>
        <fullName evidence="3">ABC transporter substrate-binding protein</fullName>
    </submittedName>
</protein>
<dbReference type="PANTHER" id="PTHR30024:SF21">
    <property type="entry name" value="ABC TRANSPORTER SUBSTRATE-BINDING PROTEIN"/>
    <property type="match status" value="1"/>
</dbReference>
<dbReference type="Proteomes" id="UP001061302">
    <property type="component" value="Chromosome"/>
</dbReference>
<reference evidence="3" key="1">
    <citation type="submission" date="2022-10" db="EMBL/GenBank/DDBJ databases">
        <title>Chitiniphilus purpureus sp. nov., a novel chitin-degrading bacterium isolated from crawfish pond sediment.</title>
        <authorList>
            <person name="Li K."/>
        </authorList>
    </citation>
    <scope>NUCLEOTIDE SEQUENCE</scope>
    <source>
        <strain evidence="3">CD1</strain>
    </source>
</reference>
<sequence>MSYLFQRLTAAALFAATTLIAHANGLPPVVRIGVASPSVGNPPRYTTGSIGLARHQGLIDAEFKGTGTRIEWFFFKGAGPAVNEALTNRQLDIVFQGDLPSLMAKAAGLNTRLVLPISIRSNVYLLVPPDSSIRGVADLKGRRVSLFRGTNAHLPINRILAAHGLKERDVRLINFDNAAAQAALTTRDIDAAFVGVESLKLVDKGIARIAYSTQGRSPVYTRQSALLATDDFARRHPDAVQRVVRGVVRAAHWASQEENRAEVFKTWALMGYPVSAFETDYARQPLKERLSPLFDPFLVGRYQDAVAGARAFRLARGNIDVERWIDRRFVDTALKDLKLTGYWQPLNAQGKPLTTQTAAR</sequence>
<proteinExistence type="predicted"/>
<gene>
    <name evidence="3" type="ORF">N8I74_03255</name>
</gene>
<feature type="domain" description="SsuA/THI5-like" evidence="2">
    <location>
        <begin position="84"/>
        <end position="257"/>
    </location>
</feature>
<keyword evidence="4" id="KW-1185">Reference proteome</keyword>
<feature type="chain" id="PRO_5045622357" evidence="1">
    <location>
        <begin position="24"/>
        <end position="360"/>
    </location>
</feature>
<accession>A0ABY6DNX1</accession>
<dbReference type="EMBL" id="CP106753">
    <property type="protein sequence ID" value="UXY16054.1"/>
    <property type="molecule type" value="Genomic_DNA"/>
</dbReference>
<feature type="signal peptide" evidence="1">
    <location>
        <begin position="1"/>
        <end position="23"/>
    </location>
</feature>
<dbReference type="InterPro" id="IPR015168">
    <property type="entry name" value="SsuA/THI5"/>
</dbReference>
<name>A0ABY6DNX1_9NEIS</name>
<evidence type="ECO:0000313" key="3">
    <source>
        <dbReference type="EMBL" id="UXY16054.1"/>
    </source>
</evidence>
<dbReference type="SUPFAM" id="SSF53850">
    <property type="entry name" value="Periplasmic binding protein-like II"/>
    <property type="match status" value="1"/>
</dbReference>
<evidence type="ECO:0000313" key="4">
    <source>
        <dbReference type="Proteomes" id="UP001061302"/>
    </source>
</evidence>
<dbReference type="PANTHER" id="PTHR30024">
    <property type="entry name" value="ALIPHATIC SULFONATES-BINDING PROTEIN-RELATED"/>
    <property type="match status" value="1"/>
</dbReference>
<dbReference type="RefSeq" id="WP_263125492.1">
    <property type="nucleotide sequence ID" value="NZ_CP106753.1"/>
</dbReference>
<evidence type="ECO:0000259" key="2">
    <source>
        <dbReference type="Pfam" id="PF09084"/>
    </source>
</evidence>
<keyword evidence="1" id="KW-0732">Signal</keyword>